<sequence>MSECYITTIEAVNNCGKTRKVTKLLNYVPLYRHFIPHQADRQRQPRLPPLHICERALRGRCLLSIEVSNLINGTVVELVWLRKEAKGQSIGSSGSSSSDSFDLDDEAISKWVAGVVGGKK</sequence>
<protein>
    <submittedName>
        <fullName evidence="1">Uncharacterized protein</fullName>
    </submittedName>
</protein>
<keyword evidence="2" id="KW-1185">Reference proteome</keyword>
<dbReference type="AlphaFoldDB" id="A0A7J0EWS2"/>
<organism evidence="1 2">
    <name type="scientific">Actinidia rufa</name>
    <dbReference type="NCBI Taxonomy" id="165716"/>
    <lineage>
        <taxon>Eukaryota</taxon>
        <taxon>Viridiplantae</taxon>
        <taxon>Streptophyta</taxon>
        <taxon>Embryophyta</taxon>
        <taxon>Tracheophyta</taxon>
        <taxon>Spermatophyta</taxon>
        <taxon>Magnoliopsida</taxon>
        <taxon>eudicotyledons</taxon>
        <taxon>Gunneridae</taxon>
        <taxon>Pentapetalae</taxon>
        <taxon>asterids</taxon>
        <taxon>Ericales</taxon>
        <taxon>Actinidiaceae</taxon>
        <taxon>Actinidia</taxon>
    </lineage>
</organism>
<evidence type="ECO:0000313" key="2">
    <source>
        <dbReference type="Proteomes" id="UP000585474"/>
    </source>
</evidence>
<dbReference type="Proteomes" id="UP000585474">
    <property type="component" value="Unassembled WGS sequence"/>
</dbReference>
<evidence type="ECO:0000313" key="1">
    <source>
        <dbReference type="EMBL" id="GFY90924.1"/>
    </source>
</evidence>
<accession>A0A7J0EWS2</accession>
<gene>
    <name evidence="1" type="ORF">Acr_07g0011200</name>
</gene>
<reference evidence="1 2" key="1">
    <citation type="submission" date="2019-07" db="EMBL/GenBank/DDBJ databases">
        <title>De Novo Assembly of kiwifruit Actinidia rufa.</title>
        <authorList>
            <person name="Sugita-Konishi S."/>
            <person name="Sato K."/>
            <person name="Mori E."/>
            <person name="Abe Y."/>
            <person name="Kisaki G."/>
            <person name="Hamano K."/>
            <person name="Suezawa K."/>
            <person name="Otani M."/>
            <person name="Fukuda T."/>
            <person name="Manabe T."/>
            <person name="Gomi K."/>
            <person name="Tabuchi M."/>
            <person name="Akimitsu K."/>
            <person name="Kataoka I."/>
        </authorList>
    </citation>
    <scope>NUCLEOTIDE SEQUENCE [LARGE SCALE GENOMIC DNA]</scope>
    <source>
        <strain evidence="2">cv. Fuchu</strain>
    </source>
</reference>
<dbReference type="EMBL" id="BJWL01000007">
    <property type="protein sequence ID" value="GFY90924.1"/>
    <property type="molecule type" value="Genomic_DNA"/>
</dbReference>
<comment type="caution">
    <text evidence="1">The sequence shown here is derived from an EMBL/GenBank/DDBJ whole genome shotgun (WGS) entry which is preliminary data.</text>
</comment>
<proteinExistence type="predicted"/>
<name>A0A7J0EWS2_9ERIC</name>